<proteinExistence type="predicted"/>
<reference evidence="3" key="1">
    <citation type="submission" date="2022-11" db="UniProtKB">
        <authorList>
            <consortium name="WormBaseParasite"/>
        </authorList>
    </citation>
    <scope>IDENTIFICATION</scope>
</reference>
<evidence type="ECO:0000256" key="1">
    <source>
        <dbReference type="SAM" id="Phobius"/>
    </source>
</evidence>
<keyword evidence="1" id="KW-0472">Membrane</keyword>
<keyword evidence="2" id="KW-1185">Reference proteome</keyword>
<evidence type="ECO:0000313" key="2">
    <source>
        <dbReference type="Proteomes" id="UP000887540"/>
    </source>
</evidence>
<feature type="transmembrane region" description="Helical" evidence="1">
    <location>
        <begin position="82"/>
        <end position="107"/>
    </location>
</feature>
<evidence type="ECO:0000313" key="3">
    <source>
        <dbReference type="WBParaSite" id="ACRNAN_scaffold289.g23952.t1"/>
    </source>
</evidence>
<organism evidence="2 3">
    <name type="scientific">Acrobeloides nanus</name>
    <dbReference type="NCBI Taxonomy" id="290746"/>
    <lineage>
        <taxon>Eukaryota</taxon>
        <taxon>Metazoa</taxon>
        <taxon>Ecdysozoa</taxon>
        <taxon>Nematoda</taxon>
        <taxon>Chromadorea</taxon>
        <taxon>Rhabditida</taxon>
        <taxon>Tylenchina</taxon>
        <taxon>Cephalobomorpha</taxon>
        <taxon>Cephaloboidea</taxon>
        <taxon>Cephalobidae</taxon>
        <taxon>Acrobeloides</taxon>
    </lineage>
</organism>
<dbReference type="WBParaSite" id="ACRNAN_scaffold289.g23952.t1">
    <property type="protein sequence ID" value="ACRNAN_scaffold289.g23952.t1"/>
    <property type="gene ID" value="ACRNAN_scaffold289.g23952"/>
</dbReference>
<dbReference type="AlphaFoldDB" id="A0A914DJ46"/>
<keyword evidence="1" id="KW-1133">Transmembrane helix</keyword>
<dbReference type="Proteomes" id="UP000887540">
    <property type="component" value="Unplaced"/>
</dbReference>
<feature type="transmembrane region" description="Helical" evidence="1">
    <location>
        <begin position="179"/>
        <end position="202"/>
    </location>
</feature>
<feature type="transmembrane region" description="Helical" evidence="1">
    <location>
        <begin position="32"/>
        <end position="52"/>
    </location>
</feature>
<protein>
    <submittedName>
        <fullName evidence="3">Uncharacterized protein</fullName>
    </submittedName>
</protein>
<name>A0A914DJ46_9BILA</name>
<keyword evidence="1" id="KW-0812">Transmembrane</keyword>
<sequence>MSTRSRAATYSEPEEIGLIVYLQQRLYENYTVIAYILIIVTYFIAFGEFLYFRLLSELMPEKIIYKRTCQLLANETIVRTGFHYASTLFCFFSISLLQITCFFLLTVSGKWLDIPRQYSNLISLEEKLRIELIRSIKRVMYNTVFPTFLVYIMSSAVVLASIFYMVGMLDEVEDTVSKVFLYCFDVCMILYFLAFPTVCLIYHPDIQFRFTRCRTKPARPENNNTSSVHLMAIRNSQDDSHELQDLSIRTSTV</sequence>
<feature type="transmembrane region" description="Helical" evidence="1">
    <location>
        <begin position="139"/>
        <end position="167"/>
    </location>
</feature>
<accession>A0A914DJ46</accession>